<sequence>MHRITQEDGHPRAAFHQLKLHRHRPHLDLFRYLRSPQAMKKGTPKTQTN</sequence>
<dbReference type="PATRIC" id="fig|1263870.3.peg.6912"/>
<reference evidence="2 3" key="1">
    <citation type="journal article" date="2013" name="Mar. Genomics">
        <title>Expression of sulfatases in Rhodopirellula baltica and the diversity of sulfatases in the genus Rhodopirellula.</title>
        <authorList>
            <person name="Wegner C.E."/>
            <person name="Richter-Heitmann T."/>
            <person name="Klindworth A."/>
            <person name="Klockow C."/>
            <person name="Richter M."/>
            <person name="Achstetter T."/>
            <person name="Glockner F.O."/>
            <person name="Harder J."/>
        </authorList>
    </citation>
    <scope>NUCLEOTIDE SEQUENCE [LARGE SCALE GENOMIC DNA]</scope>
    <source>
        <strain evidence="2 3">SM41</strain>
    </source>
</reference>
<organism evidence="2 3">
    <name type="scientific">Rhodopirellula sallentina SM41</name>
    <dbReference type="NCBI Taxonomy" id="1263870"/>
    <lineage>
        <taxon>Bacteria</taxon>
        <taxon>Pseudomonadati</taxon>
        <taxon>Planctomycetota</taxon>
        <taxon>Planctomycetia</taxon>
        <taxon>Pirellulales</taxon>
        <taxon>Pirellulaceae</taxon>
        <taxon>Rhodopirellula</taxon>
    </lineage>
</organism>
<feature type="compositionally biased region" description="Basic and acidic residues" evidence="1">
    <location>
        <begin position="1"/>
        <end position="11"/>
    </location>
</feature>
<gene>
    <name evidence="2" type="ORF">RSSM_06524</name>
</gene>
<evidence type="ECO:0000313" key="3">
    <source>
        <dbReference type="Proteomes" id="UP000011885"/>
    </source>
</evidence>
<evidence type="ECO:0000256" key="1">
    <source>
        <dbReference type="SAM" id="MobiDB-lite"/>
    </source>
</evidence>
<dbReference type="AlphaFoldDB" id="M5U2F3"/>
<name>M5U2F3_9BACT</name>
<feature type="region of interest" description="Disordered" evidence="1">
    <location>
        <begin position="1"/>
        <end position="20"/>
    </location>
</feature>
<accession>M5U2F3</accession>
<proteinExistence type="predicted"/>
<dbReference type="Proteomes" id="UP000011885">
    <property type="component" value="Unassembled WGS sequence"/>
</dbReference>
<evidence type="ECO:0000313" key="2">
    <source>
        <dbReference type="EMBL" id="EMI52036.1"/>
    </source>
</evidence>
<keyword evidence="3" id="KW-1185">Reference proteome</keyword>
<comment type="caution">
    <text evidence="2">The sequence shown here is derived from an EMBL/GenBank/DDBJ whole genome shotgun (WGS) entry which is preliminary data.</text>
</comment>
<protein>
    <submittedName>
        <fullName evidence="2">Uncharacterized protein</fullName>
    </submittedName>
</protein>
<dbReference type="EMBL" id="ANOH01000454">
    <property type="protein sequence ID" value="EMI52036.1"/>
    <property type="molecule type" value="Genomic_DNA"/>
</dbReference>